<dbReference type="Proteomes" id="UP000001861">
    <property type="component" value="Unassembled WGS sequence"/>
</dbReference>
<accession>A8NCE1</accession>
<dbReference type="EMBL" id="AACS02000009">
    <property type="protein sequence ID" value="EAU89234.1"/>
    <property type="molecule type" value="Genomic_DNA"/>
</dbReference>
<proteinExistence type="predicted"/>
<organism evidence="2 3">
    <name type="scientific">Coprinopsis cinerea (strain Okayama-7 / 130 / ATCC MYA-4618 / FGSC 9003)</name>
    <name type="common">Inky cap fungus</name>
    <name type="synonym">Hormographiella aspergillata</name>
    <dbReference type="NCBI Taxonomy" id="240176"/>
    <lineage>
        <taxon>Eukaryota</taxon>
        <taxon>Fungi</taxon>
        <taxon>Dikarya</taxon>
        <taxon>Basidiomycota</taxon>
        <taxon>Agaricomycotina</taxon>
        <taxon>Agaricomycetes</taxon>
        <taxon>Agaricomycetidae</taxon>
        <taxon>Agaricales</taxon>
        <taxon>Agaricineae</taxon>
        <taxon>Psathyrellaceae</taxon>
        <taxon>Coprinopsis</taxon>
    </lineage>
</organism>
<comment type="caution">
    <text evidence="2">The sequence shown here is derived from an EMBL/GenBank/DDBJ whole genome shotgun (WGS) entry which is preliminary data.</text>
</comment>
<evidence type="ECO:0000256" key="1">
    <source>
        <dbReference type="SAM" id="Phobius"/>
    </source>
</evidence>
<keyword evidence="1" id="KW-1133">Transmembrane helix</keyword>
<feature type="transmembrane region" description="Helical" evidence="1">
    <location>
        <begin position="203"/>
        <end position="225"/>
    </location>
</feature>
<gene>
    <name evidence="2" type="ORF">CC1G_03499</name>
</gene>
<dbReference type="VEuPathDB" id="FungiDB:CC1G_03499"/>
<evidence type="ECO:0000313" key="3">
    <source>
        <dbReference type="Proteomes" id="UP000001861"/>
    </source>
</evidence>
<evidence type="ECO:0000313" key="2">
    <source>
        <dbReference type="EMBL" id="EAU89234.1"/>
    </source>
</evidence>
<reference evidence="2 3" key="1">
    <citation type="journal article" date="2010" name="Proc. Natl. Acad. Sci. U.S.A.">
        <title>Insights into evolution of multicellular fungi from the assembled chromosomes of the mushroom Coprinopsis cinerea (Coprinus cinereus).</title>
        <authorList>
            <person name="Stajich J.E."/>
            <person name="Wilke S.K."/>
            <person name="Ahren D."/>
            <person name="Au C.H."/>
            <person name="Birren B.W."/>
            <person name="Borodovsky M."/>
            <person name="Burns C."/>
            <person name="Canback B."/>
            <person name="Casselton L.A."/>
            <person name="Cheng C.K."/>
            <person name="Deng J."/>
            <person name="Dietrich F.S."/>
            <person name="Fargo D.C."/>
            <person name="Farman M.L."/>
            <person name="Gathman A.C."/>
            <person name="Goldberg J."/>
            <person name="Guigo R."/>
            <person name="Hoegger P.J."/>
            <person name="Hooker J.B."/>
            <person name="Huggins A."/>
            <person name="James T.Y."/>
            <person name="Kamada T."/>
            <person name="Kilaru S."/>
            <person name="Kodira C."/>
            <person name="Kues U."/>
            <person name="Kupfer D."/>
            <person name="Kwan H.S."/>
            <person name="Lomsadze A."/>
            <person name="Li W."/>
            <person name="Lilly W.W."/>
            <person name="Ma L.J."/>
            <person name="Mackey A.J."/>
            <person name="Manning G."/>
            <person name="Martin F."/>
            <person name="Muraguchi H."/>
            <person name="Natvig D.O."/>
            <person name="Palmerini H."/>
            <person name="Ramesh M.A."/>
            <person name="Rehmeyer C.J."/>
            <person name="Roe B.A."/>
            <person name="Shenoy N."/>
            <person name="Stanke M."/>
            <person name="Ter-Hovhannisyan V."/>
            <person name="Tunlid A."/>
            <person name="Velagapudi R."/>
            <person name="Vision T.J."/>
            <person name="Zeng Q."/>
            <person name="Zolan M.E."/>
            <person name="Pukkila P.J."/>
        </authorList>
    </citation>
    <scope>NUCLEOTIDE SEQUENCE [LARGE SCALE GENOMIC DNA]</scope>
    <source>
        <strain evidence="3">Okayama-7 / 130 / ATCC MYA-4618 / FGSC 9003</strain>
    </source>
</reference>
<feature type="transmembrane region" description="Helical" evidence="1">
    <location>
        <begin position="237"/>
        <end position="257"/>
    </location>
</feature>
<dbReference type="KEGG" id="cci:CC1G_03499"/>
<keyword evidence="1" id="KW-0472">Membrane</keyword>
<dbReference type="RefSeq" id="XP_001832485.1">
    <property type="nucleotide sequence ID" value="XM_001832433.1"/>
</dbReference>
<dbReference type="AlphaFoldDB" id="A8NCE1"/>
<sequence length="267" mass="29673">MSSAANTNAIPLETRFVCLAQYVPKPKSTTGRIHPYTQTGLEPKVPRQWAIVVTSTYLPSSPATSIFQPPGLQWDNIAPTNLEGFEFQAFLSLGFVKIDQLDRFANVVKGTPRIPEFPTLDQDVGTGSMVDLEANKGSAIVLDNDDRLWAYSALEKVVAEGFTDIVLPSFNSLRMQFKDLAPKDPGAERLIQKLYDCIARMTFFIMIMFFSNALILGVSAVLYLYDKGPVRSKVPAIFSAASAVTSVIFFLLIRYATKVPHRVKDRR</sequence>
<keyword evidence="1" id="KW-0812">Transmembrane</keyword>
<protein>
    <submittedName>
        <fullName evidence="2">Uncharacterized protein</fullName>
    </submittedName>
</protein>
<dbReference type="InParanoid" id="A8NCE1"/>
<keyword evidence="3" id="KW-1185">Reference proteome</keyword>
<name>A8NCE1_COPC7</name>
<dbReference type="GeneID" id="6008972"/>